<feature type="transmembrane region" description="Helical" evidence="1">
    <location>
        <begin position="126"/>
        <end position="144"/>
    </location>
</feature>
<gene>
    <name evidence="2" type="ORF">FEJ81_09715</name>
</gene>
<dbReference type="KEGG" id="nvr:FEJ81_09715"/>
<keyword evidence="1" id="KW-1133">Transmembrane helix</keyword>
<dbReference type="RefSeq" id="WP_138245105.1">
    <property type="nucleotide sequence ID" value="NZ_CP040330.1"/>
</dbReference>
<evidence type="ECO:0000313" key="3">
    <source>
        <dbReference type="Proteomes" id="UP000302218"/>
    </source>
</evidence>
<dbReference type="AlphaFoldDB" id="A0A4P8WHV2"/>
<feature type="transmembrane region" description="Helical" evidence="1">
    <location>
        <begin position="60"/>
        <end position="82"/>
    </location>
</feature>
<accession>A0A4P8WHV2</accession>
<dbReference type="Proteomes" id="UP000302218">
    <property type="component" value="Chromosome"/>
</dbReference>
<sequence>MELGLVFFLTVAFATHALVGVALVRGFSDVGPRVGPWLGAVFGFVPDADFLFPAAWGWPFVHRGITHSPLFVLSVVGGVYALSRRRSFALAAGLATGSHLVIDSLSPMAIPWVFPLRATWTPGLDVHGVIATPLLWSVSLGIVARRTDDLDAVKQWWSRDGSVRGRQSE</sequence>
<dbReference type="Pfam" id="PF04307">
    <property type="entry name" value="YdjM"/>
    <property type="match status" value="1"/>
</dbReference>
<dbReference type="OrthoDB" id="118042at2157"/>
<protein>
    <submittedName>
        <fullName evidence="2">Metal-dependent hydrolase</fullName>
    </submittedName>
</protein>
<dbReference type="InterPro" id="IPR007404">
    <property type="entry name" value="YdjM-like"/>
</dbReference>
<keyword evidence="1" id="KW-0472">Membrane</keyword>
<evidence type="ECO:0000256" key="1">
    <source>
        <dbReference type="SAM" id="Phobius"/>
    </source>
</evidence>
<dbReference type="GO" id="GO:0016787">
    <property type="term" value="F:hydrolase activity"/>
    <property type="evidence" value="ECO:0007669"/>
    <property type="project" value="UniProtKB-KW"/>
</dbReference>
<evidence type="ECO:0000313" key="2">
    <source>
        <dbReference type="EMBL" id="QCS42622.1"/>
    </source>
</evidence>
<keyword evidence="1" id="KW-0812">Transmembrane</keyword>
<dbReference type="GeneID" id="40265550"/>
<dbReference type="EMBL" id="CP040330">
    <property type="protein sequence ID" value="QCS42622.1"/>
    <property type="molecule type" value="Genomic_DNA"/>
</dbReference>
<name>A0A4P8WHV2_9EURY</name>
<keyword evidence="2" id="KW-0378">Hydrolase</keyword>
<reference evidence="3" key="1">
    <citation type="submission" date="2019-05" db="EMBL/GenBank/DDBJ databases">
        <title>Genome sequence and methylation pattern of the halophilic Archaeon Natrinema versiforme BOL5-4.</title>
        <authorList>
            <person name="DasSarma P."/>
            <person name="Anton B.P."/>
            <person name="DasSarma S.L."/>
            <person name="Martinez F.L."/>
            <person name="Guzman D."/>
            <person name="Roberts R.J."/>
            <person name="DasSarma S."/>
        </authorList>
    </citation>
    <scope>NUCLEOTIDE SEQUENCE [LARGE SCALE GENOMIC DNA]</scope>
    <source>
        <strain evidence="3">BOL5-4</strain>
    </source>
</reference>
<organism evidence="2 3">
    <name type="scientific">Natrinema versiforme</name>
    <dbReference type="NCBI Taxonomy" id="88724"/>
    <lineage>
        <taxon>Archaea</taxon>
        <taxon>Methanobacteriati</taxon>
        <taxon>Methanobacteriota</taxon>
        <taxon>Stenosarchaea group</taxon>
        <taxon>Halobacteria</taxon>
        <taxon>Halobacteriales</taxon>
        <taxon>Natrialbaceae</taxon>
        <taxon>Natrinema</taxon>
    </lineage>
</organism>
<feature type="transmembrane region" description="Helical" evidence="1">
    <location>
        <begin position="89"/>
        <end position="114"/>
    </location>
</feature>
<proteinExistence type="predicted"/>